<dbReference type="AlphaFoldDB" id="A0A8J9Y8Y2"/>
<gene>
    <name evidence="2" type="ORF">BINO364_LOCUS5483</name>
</gene>
<dbReference type="Proteomes" id="UP000838878">
    <property type="component" value="Chromosome 13"/>
</dbReference>
<name>A0A8J9Y8Y2_9NEOP</name>
<dbReference type="GO" id="GO:0046983">
    <property type="term" value="F:protein dimerization activity"/>
    <property type="evidence" value="ECO:0007669"/>
    <property type="project" value="InterPro"/>
</dbReference>
<dbReference type="Pfam" id="PF05699">
    <property type="entry name" value="Dimer_Tnp_hAT"/>
    <property type="match status" value="1"/>
</dbReference>
<evidence type="ECO:0000259" key="1">
    <source>
        <dbReference type="Pfam" id="PF05699"/>
    </source>
</evidence>
<feature type="non-terminal residue" evidence="2">
    <location>
        <position position="392"/>
    </location>
</feature>
<reference evidence="2" key="1">
    <citation type="submission" date="2021-12" db="EMBL/GenBank/DDBJ databases">
        <authorList>
            <person name="Martin H S."/>
        </authorList>
    </citation>
    <scope>NUCLEOTIDE SEQUENCE</scope>
</reference>
<proteinExistence type="predicted"/>
<dbReference type="InterPro" id="IPR012337">
    <property type="entry name" value="RNaseH-like_sf"/>
</dbReference>
<accession>A0A8J9Y8Y2</accession>
<organism evidence="2 3">
    <name type="scientific">Brenthis ino</name>
    <name type="common">lesser marbled fritillary</name>
    <dbReference type="NCBI Taxonomy" id="405034"/>
    <lineage>
        <taxon>Eukaryota</taxon>
        <taxon>Metazoa</taxon>
        <taxon>Ecdysozoa</taxon>
        <taxon>Arthropoda</taxon>
        <taxon>Hexapoda</taxon>
        <taxon>Insecta</taxon>
        <taxon>Pterygota</taxon>
        <taxon>Neoptera</taxon>
        <taxon>Endopterygota</taxon>
        <taxon>Lepidoptera</taxon>
        <taxon>Glossata</taxon>
        <taxon>Ditrysia</taxon>
        <taxon>Papilionoidea</taxon>
        <taxon>Nymphalidae</taxon>
        <taxon>Heliconiinae</taxon>
        <taxon>Argynnini</taxon>
        <taxon>Brenthis</taxon>
    </lineage>
</organism>
<keyword evidence="3" id="KW-1185">Reference proteome</keyword>
<dbReference type="EMBL" id="OV170233">
    <property type="protein sequence ID" value="CAH0719096.1"/>
    <property type="molecule type" value="Genomic_DNA"/>
</dbReference>
<protein>
    <recommendedName>
        <fullName evidence="1">HAT C-terminal dimerisation domain-containing protein</fullName>
    </recommendedName>
</protein>
<feature type="domain" description="HAT C-terminal dimerisation" evidence="1">
    <location>
        <begin position="262"/>
        <end position="343"/>
    </location>
</feature>
<dbReference type="SUPFAM" id="SSF53098">
    <property type="entry name" value="Ribonuclease H-like"/>
    <property type="match status" value="1"/>
</dbReference>
<dbReference type="InterPro" id="IPR008906">
    <property type="entry name" value="HATC_C_dom"/>
</dbReference>
<evidence type="ECO:0000313" key="3">
    <source>
        <dbReference type="Proteomes" id="UP000838878"/>
    </source>
</evidence>
<dbReference type="PANTHER" id="PTHR46880">
    <property type="entry name" value="RAS-ASSOCIATING DOMAIN-CONTAINING PROTEIN"/>
    <property type="match status" value="1"/>
</dbReference>
<evidence type="ECO:0000313" key="2">
    <source>
        <dbReference type="EMBL" id="CAH0719096.1"/>
    </source>
</evidence>
<dbReference type="OrthoDB" id="6931915at2759"/>
<sequence>MCIVVRLYDPETHKISSLLWELRPLFEKNDFDAANQGATGEAIYKSIIRSFQDENVPTENIIGFASAQFEHTFNDLNDPFMKLYFIFLQWVLPKFVNLNEYFQKSGVLITELDRKMRATYQELLLCYMERNYVVTNDINAIDPTKEEHFLRPESMYFGVQLMTEIANQDIQSRQDLISDFQKRARDFLITGCCQIRNRYDFSNVLLQKLSILSPKNAVSRAQRTMEPTLLPMMLKVPCIMKGKTNEQKQAIDDEWRLLPETVLPEDLFLDIDKMSPDEFWSKILHLSEPQFRNLAKFVLEVLSLPHANADSERIFSAVNLIKTKQRNRLLTSTINATLLAKQYISRKHSNCTTFKPTPEIITKIKKPSDYEKNATEDILLDDVVDLMGGESE</sequence>
<dbReference type="PANTHER" id="PTHR46880:SF5">
    <property type="entry name" value="DUF4371 DOMAIN-CONTAINING PROTEIN"/>
    <property type="match status" value="1"/>
</dbReference>